<dbReference type="Proteomes" id="UP001165160">
    <property type="component" value="Unassembled WGS sequence"/>
</dbReference>
<dbReference type="AlphaFoldDB" id="A0A9W6ZDU6"/>
<evidence type="ECO:0000256" key="6">
    <source>
        <dbReference type="SAM" id="MobiDB-lite"/>
    </source>
</evidence>
<dbReference type="Pfam" id="PF21892">
    <property type="entry name" value="TMEM145_N"/>
    <property type="match status" value="1"/>
</dbReference>
<evidence type="ECO:0000313" key="11">
    <source>
        <dbReference type="EMBL" id="GMH48310.1"/>
    </source>
</evidence>
<feature type="transmembrane region" description="Helical" evidence="7">
    <location>
        <begin position="228"/>
        <end position="248"/>
    </location>
</feature>
<keyword evidence="8" id="KW-0732">Signal</keyword>
<evidence type="ECO:0000313" key="12">
    <source>
        <dbReference type="Proteomes" id="UP001165160"/>
    </source>
</evidence>
<keyword evidence="4 7" id="KW-0472">Membrane</keyword>
<protein>
    <submittedName>
        <fullName evidence="11">Uncharacterized protein</fullName>
    </submittedName>
</protein>
<sequence>MVPHPSFFGLLVLLGLLSIPDPAQAYRSKGTVDTLNSWNFIDRFCFIPHNYDSNGAGEALTLEQASNYGLFQYSFKFPDHLDLHMLVYYQKEGYDSWDSKGWDSVYVDEDKYPEQVLTCSERYYHATAKFRLRTQKNSDLIETRSDKNRVVSGFVYFKATSPKYFFVAVSNCNPSCTCDPLAQSCNYNATNSIKFCDGPAVFDYDFEFTNGKKLDYKHFGYDEIGCLAISWIFCIFYVLLVFLANVTVKNNLKKIDKYHITVKMVIWSIWISFVASVLRLYHYLLYSSDGIGHKPAMLTSSILASIAEILLVLHLILIAKGWTIVRRKISAGGRVKIAAFITVYGVLHVTTTIFAEVFMDKGKIVFIYETPPGIVLQYTRLFAALWFARSINTTMTQFPTNKRRFYRKYTFIFGFWFSWMVLNTWISMSIPDYLRFKFSMAFELCCIFSAHFILAVMYNPVFSAASSFPFHSNASHEVMTGRWNSDAFKKEVNRPGIRSPVKRREARDDGFKDDRGGPGVGVIGQPTSPSQFADAPGAAPSNPVPLQQQQPFLGAAAAAPGQGSFVTSTHPKPKPQYAFSTVAEATGYVRDASDDVSSLLHQLITHLDTLDDAMDDWDDDIGEEQGQVYGDLGQDDRPWDSRRGDERGLHR</sequence>
<feature type="signal peptide" evidence="8">
    <location>
        <begin position="1"/>
        <end position="25"/>
    </location>
</feature>
<dbReference type="PANTHER" id="PTHR23252:SF43">
    <property type="entry name" value="INTIMAL THICKNESS RELATED RECEPTOR IRP DOMAIN-CONTAINING PROTEIN"/>
    <property type="match status" value="1"/>
</dbReference>
<feature type="transmembrane region" description="Helical" evidence="7">
    <location>
        <begin position="409"/>
        <end position="426"/>
    </location>
</feature>
<evidence type="ECO:0000256" key="8">
    <source>
        <dbReference type="SAM" id="SignalP"/>
    </source>
</evidence>
<dbReference type="InterPro" id="IPR019336">
    <property type="entry name" value="GPR180/TMEM145_TM"/>
</dbReference>
<feature type="transmembrane region" description="Helical" evidence="7">
    <location>
        <begin position="260"/>
        <end position="282"/>
    </location>
</feature>
<evidence type="ECO:0000259" key="10">
    <source>
        <dbReference type="Pfam" id="PF21892"/>
    </source>
</evidence>
<feature type="domain" description="GPR180/TMEM145 transmembrane" evidence="9">
    <location>
        <begin position="233"/>
        <end position="454"/>
    </location>
</feature>
<feature type="transmembrane region" description="Helical" evidence="7">
    <location>
        <begin position="365"/>
        <end position="388"/>
    </location>
</feature>
<evidence type="ECO:0000256" key="1">
    <source>
        <dbReference type="ARBA" id="ARBA00004141"/>
    </source>
</evidence>
<keyword evidence="5" id="KW-0325">Glycoprotein</keyword>
<organism evidence="11 12">
    <name type="scientific">Triparma verrucosa</name>
    <dbReference type="NCBI Taxonomy" id="1606542"/>
    <lineage>
        <taxon>Eukaryota</taxon>
        <taxon>Sar</taxon>
        <taxon>Stramenopiles</taxon>
        <taxon>Ochrophyta</taxon>
        <taxon>Bolidophyceae</taxon>
        <taxon>Parmales</taxon>
        <taxon>Triparmaceae</taxon>
        <taxon>Triparma</taxon>
    </lineage>
</organism>
<dbReference type="InterPro" id="IPR053880">
    <property type="entry name" value="GPR180-like_N"/>
</dbReference>
<feature type="domain" description="GPR180-like N-terminal" evidence="10">
    <location>
        <begin position="29"/>
        <end position="174"/>
    </location>
</feature>
<dbReference type="GO" id="GO:0019236">
    <property type="term" value="P:response to pheromone"/>
    <property type="evidence" value="ECO:0007669"/>
    <property type="project" value="InterPro"/>
</dbReference>
<feature type="transmembrane region" description="Helical" evidence="7">
    <location>
        <begin position="337"/>
        <end position="359"/>
    </location>
</feature>
<dbReference type="EMBL" id="BRXX01000583">
    <property type="protein sequence ID" value="GMH48310.1"/>
    <property type="molecule type" value="Genomic_DNA"/>
</dbReference>
<name>A0A9W6ZDU6_9STRA</name>
<feature type="chain" id="PRO_5040985638" evidence="8">
    <location>
        <begin position="26"/>
        <end position="651"/>
    </location>
</feature>
<comment type="caution">
    <text evidence="11">The sequence shown here is derived from an EMBL/GenBank/DDBJ whole genome shotgun (WGS) entry which is preliminary data.</text>
</comment>
<evidence type="ECO:0000259" key="9">
    <source>
        <dbReference type="Pfam" id="PF10192"/>
    </source>
</evidence>
<evidence type="ECO:0000256" key="3">
    <source>
        <dbReference type="ARBA" id="ARBA00022989"/>
    </source>
</evidence>
<proteinExistence type="predicted"/>
<comment type="subcellular location">
    <subcellularLocation>
        <location evidence="1">Membrane</location>
        <topology evidence="1">Multi-pass membrane protein</topology>
    </subcellularLocation>
</comment>
<keyword evidence="12" id="KW-1185">Reference proteome</keyword>
<evidence type="ECO:0000256" key="5">
    <source>
        <dbReference type="ARBA" id="ARBA00023180"/>
    </source>
</evidence>
<dbReference type="Pfam" id="PF10192">
    <property type="entry name" value="GPR180-TMEM145_TM"/>
    <property type="match status" value="1"/>
</dbReference>
<feature type="compositionally biased region" description="Basic and acidic residues" evidence="6">
    <location>
        <begin position="634"/>
        <end position="651"/>
    </location>
</feature>
<dbReference type="PANTHER" id="PTHR23252">
    <property type="entry name" value="INTIMAL THICKNESS RECEPTOR-RELATED"/>
    <property type="match status" value="1"/>
</dbReference>
<feature type="transmembrane region" description="Helical" evidence="7">
    <location>
        <begin position="438"/>
        <end position="458"/>
    </location>
</feature>
<dbReference type="GO" id="GO:0016020">
    <property type="term" value="C:membrane"/>
    <property type="evidence" value="ECO:0007669"/>
    <property type="project" value="UniProtKB-SubCell"/>
</dbReference>
<keyword evidence="2 7" id="KW-0812">Transmembrane</keyword>
<dbReference type="InterPro" id="IPR047831">
    <property type="entry name" value="GPR180/TMEM145"/>
</dbReference>
<reference evidence="12" key="1">
    <citation type="journal article" date="2023" name="Commun. Biol.">
        <title>Genome analysis of Parmales, the sister group of diatoms, reveals the evolutionary specialization of diatoms from phago-mixotrophs to photoautotrophs.</title>
        <authorList>
            <person name="Ban H."/>
            <person name="Sato S."/>
            <person name="Yoshikawa S."/>
            <person name="Yamada K."/>
            <person name="Nakamura Y."/>
            <person name="Ichinomiya M."/>
            <person name="Sato N."/>
            <person name="Blanc-Mathieu R."/>
            <person name="Endo H."/>
            <person name="Kuwata A."/>
            <person name="Ogata H."/>
        </authorList>
    </citation>
    <scope>NUCLEOTIDE SEQUENCE [LARGE SCALE GENOMIC DNA]</scope>
    <source>
        <strain evidence="12">NIES 3699</strain>
    </source>
</reference>
<evidence type="ECO:0000256" key="4">
    <source>
        <dbReference type="ARBA" id="ARBA00023136"/>
    </source>
</evidence>
<evidence type="ECO:0000256" key="2">
    <source>
        <dbReference type="ARBA" id="ARBA00022692"/>
    </source>
</evidence>
<dbReference type="GO" id="GO:0007186">
    <property type="term" value="P:G protein-coupled receptor signaling pathway"/>
    <property type="evidence" value="ECO:0007669"/>
    <property type="project" value="InterPro"/>
</dbReference>
<feature type="region of interest" description="Disordered" evidence="6">
    <location>
        <begin position="494"/>
        <end position="547"/>
    </location>
</feature>
<gene>
    <name evidence="11" type="ORF">TrVE_jg9364</name>
</gene>
<accession>A0A9W6ZDU6</accession>
<feature type="transmembrane region" description="Helical" evidence="7">
    <location>
        <begin position="302"/>
        <end position="325"/>
    </location>
</feature>
<keyword evidence="3 7" id="KW-1133">Transmembrane helix</keyword>
<feature type="compositionally biased region" description="Basic and acidic residues" evidence="6">
    <location>
        <begin position="502"/>
        <end position="516"/>
    </location>
</feature>
<evidence type="ECO:0000256" key="7">
    <source>
        <dbReference type="SAM" id="Phobius"/>
    </source>
</evidence>
<feature type="region of interest" description="Disordered" evidence="6">
    <location>
        <begin position="615"/>
        <end position="651"/>
    </location>
</feature>